<sequence length="303" mass="32936">VSGSPRTLERAGVSLDGTDDKIDFGDVGNIQQVSMWVKPGSVTEQIVLVDTGAYIHLVAGTVAYVNLTASATYVNSVASSTLAADEWQYLVCQFTQVDANNLELGWDGAAYGEIDVMDFRAHDEQKTAGWVSREYQTGVPDDALLLHVFDGSRDLSRHERTLTRSGGVIVGHDMTFDDTDDKIDCGDLGNVQTIMGWVRPGSDTEEIWLVDAGNDVMVSGGTVTYAGLTPVATYVNGVATTAMVADVWQHLACVVSTVDANNFELGWDGANYGDTEQRDVRVYSDIKASDWIALYYARTRGYF</sequence>
<evidence type="ECO:0000313" key="1">
    <source>
        <dbReference type="EMBL" id="KKL50664.1"/>
    </source>
</evidence>
<dbReference type="SUPFAM" id="SSF49899">
    <property type="entry name" value="Concanavalin A-like lectins/glucanases"/>
    <property type="match status" value="1"/>
</dbReference>
<comment type="caution">
    <text evidence="1">The sequence shown here is derived from an EMBL/GenBank/DDBJ whole genome shotgun (WGS) entry which is preliminary data.</text>
</comment>
<name>A0A0F9CNA7_9ZZZZ</name>
<dbReference type="EMBL" id="LAZR01032517">
    <property type="protein sequence ID" value="KKL50664.1"/>
    <property type="molecule type" value="Genomic_DNA"/>
</dbReference>
<proteinExistence type="predicted"/>
<accession>A0A0F9CNA7</accession>
<protein>
    <recommendedName>
        <fullName evidence="2">LamG-like jellyroll fold domain-containing protein</fullName>
    </recommendedName>
</protein>
<feature type="non-terminal residue" evidence="1">
    <location>
        <position position="1"/>
    </location>
</feature>
<dbReference type="AlphaFoldDB" id="A0A0F9CNA7"/>
<gene>
    <name evidence="1" type="ORF">LCGC14_2303220</name>
</gene>
<dbReference type="InterPro" id="IPR013320">
    <property type="entry name" value="ConA-like_dom_sf"/>
</dbReference>
<organism evidence="1">
    <name type="scientific">marine sediment metagenome</name>
    <dbReference type="NCBI Taxonomy" id="412755"/>
    <lineage>
        <taxon>unclassified sequences</taxon>
        <taxon>metagenomes</taxon>
        <taxon>ecological metagenomes</taxon>
    </lineage>
</organism>
<evidence type="ECO:0008006" key="2">
    <source>
        <dbReference type="Google" id="ProtNLM"/>
    </source>
</evidence>
<reference evidence="1" key="1">
    <citation type="journal article" date="2015" name="Nature">
        <title>Complex archaea that bridge the gap between prokaryotes and eukaryotes.</title>
        <authorList>
            <person name="Spang A."/>
            <person name="Saw J.H."/>
            <person name="Jorgensen S.L."/>
            <person name="Zaremba-Niedzwiedzka K."/>
            <person name="Martijn J."/>
            <person name="Lind A.E."/>
            <person name="van Eijk R."/>
            <person name="Schleper C."/>
            <person name="Guy L."/>
            <person name="Ettema T.J."/>
        </authorList>
    </citation>
    <scope>NUCLEOTIDE SEQUENCE</scope>
</reference>